<dbReference type="OrthoDB" id="5245169at2"/>
<reference evidence="1 2" key="1">
    <citation type="journal article" date="2013" name="Biodegradation">
        <title>Quantitative proteomic analysis of ibuprofen-degrading Patulibacter sp. strain I11.</title>
        <authorList>
            <person name="Almeida B."/>
            <person name="Kjeldal H."/>
            <person name="Lolas I."/>
            <person name="Knudsen A.D."/>
            <person name="Carvalho G."/>
            <person name="Nielsen K.L."/>
            <person name="Barreto Crespo M.T."/>
            <person name="Stensballe A."/>
            <person name="Nielsen J.L."/>
        </authorList>
    </citation>
    <scope>NUCLEOTIDE SEQUENCE [LARGE SCALE GENOMIC DNA]</scope>
    <source>
        <strain evidence="1 2">I11</strain>
    </source>
</reference>
<accession>H0E5W2</accession>
<proteinExistence type="predicted"/>
<evidence type="ECO:0000313" key="2">
    <source>
        <dbReference type="Proteomes" id="UP000005143"/>
    </source>
</evidence>
<comment type="caution">
    <text evidence="1">The sequence shown here is derived from an EMBL/GenBank/DDBJ whole genome shotgun (WGS) entry which is preliminary data.</text>
</comment>
<evidence type="ECO:0000313" key="1">
    <source>
        <dbReference type="EMBL" id="EHN10944.1"/>
    </source>
</evidence>
<sequence length="83" mass="9355">MPTCDSHQLHELLDSVPDTHEIVVRRHDEDDVLRAAWESARDDALDAWLRWTRVATRESWAVYVAARDREDAAVAAMSAGLGV</sequence>
<dbReference type="Proteomes" id="UP000005143">
    <property type="component" value="Unassembled WGS sequence"/>
</dbReference>
<keyword evidence="2" id="KW-1185">Reference proteome</keyword>
<dbReference type="RefSeq" id="WP_007574857.1">
    <property type="nucleotide sequence ID" value="NZ_AGUD01000195.1"/>
</dbReference>
<organism evidence="1 2">
    <name type="scientific">Patulibacter medicamentivorans</name>
    <dbReference type="NCBI Taxonomy" id="1097667"/>
    <lineage>
        <taxon>Bacteria</taxon>
        <taxon>Bacillati</taxon>
        <taxon>Actinomycetota</taxon>
        <taxon>Thermoleophilia</taxon>
        <taxon>Solirubrobacterales</taxon>
        <taxon>Patulibacteraceae</taxon>
        <taxon>Patulibacter</taxon>
    </lineage>
</organism>
<name>H0E5W2_9ACTN</name>
<dbReference type="AlphaFoldDB" id="H0E5W2"/>
<dbReference type="EMBL" id="AGUD01000195">
    <property type="protein sequence ID" value="EHN10944.1"/>
    <property type="molecule type" value="Genomic_DNA"/>
</dbReference>
<gene>
    <name evidence="1" type="ORF">PAI11_22110</name>
</gene>
<protein>
    <submittedName>
        <fullName evidence="1">Uncharacterized protein</fullName>
    </submittedName>
</protein>